<comment type="caution">
    <text evidence="1">The sequence shown here is derived from an EMBL/GenBank/DDBJ whole genome shotgun (WGS) entry which is preliminary data.</text>
</comment>
<keyword evidence="2" id="KW-1185">Reference proteome</keyword>
<reference evidence="1" key="2">
    <citation type="submission" date="2020-09" db="EMBL/GenBank/DDBJ databases">
        <authorList>
            <person name="Sun Q."/>
            <person name="Kim S."/>
        </authorList>
    </citation>
    <scope>NUCLEOTIDE SEQUENCE</scope>
    <source>
        <strain evidence="1">KCTC 32255</strain>
    </source>
</reference>
<dbReference type="InterPro" id="IPR036768">
    <property type="entry name" value="PolIII_chi_sf"/>
</dbReference>
<dbReference type="Gene3D" id="3.40.50.10110">
    <property type="entry name" value="DNA polymerase III subunit chi"/>
    <property type="match status" value="1"/>
</dbReference>
<gene>
    <name evidence="1" type="ORF">GCM10011614_15770</name>
</gene>
<organism evidence="1 2">
    <name type="scientific">Novosphingobium colocasiae</name>
    <dbReference type="NCBI Taxonomy" id="1256513"/>
    <lineage>
        <taxon>Bacteria</taxon>
        <taxon>Pseudomonadati</taxon>
        <taxon>Pseudomonadota</taxon>
        <taxon>Alphaproteobacteria</taxon>
        <taxon>Sphingomonadales</taxon>
        <taxon>Sphingomonadaceae</taxon>
        <taxon>Novosphingobium</taxon>
    </lineage>
</organism>
<dbReference type="RefSeq" id="WP_189620641.1">
    <property type="nucleotide sequence ID" value="NZ_BMZA01000004.1"/>
</dbReference>
<name>A0A918PE99_9SPHN</name>
<accession>A0A918PE99</accession>
<evidence type="ECO:0000313" key="2">
    <source>
        <dbReference type="Proteomes" id="UP000648075"/>
    </source>
</evidence>
<sequence>MQVDFYHLTRDPLGGALALIAGKATAGGERMVVVSGDAAQRKALSQALWSASPTSFLANGEADEPHAERQPIVLSDQPVAVNGARFLAIVDNVWRDGEEAFARTFFFFEDHDRDAARAAWAMLGKREGVVRNYWKQDGGRWVRAG</sequence>
<dbReference type="AlphaFoldDB" id="A0A918PE99"/>
<dbReference type="GO" id="GO:0006260">
    <property type="term" value="P:DNA replication"/>
    <property type="evidence" value="ECO:0007669"/>
    <property type="project" value="InterPro"/>
</dbReference>
<dbReference type="InterPro" id="IPR007459">
    <property type="entry name" value="DNA_pol3_chi"/>
</dbReference>
<dbReference type="GO" id="GO:0003677">
    <property type="term" value="F:DNA binding"/>
    <property type="evidence" value="ECO:0007669"/>
    <property type="project" value="InterPro"/>
</dbReference>
<reference evidence="1" key="1">
    <citation type="journal article" date="2014" name="Int. J. Syst. Evol. Microbiol.">
        <title>Complete genome sequence of Corynebacterium casei LMG S-19264T (=DSM 44701T), isolated from a smear-ripened cheese.</title>
        <authorList>
            <consortium name="US DOE Joint Genome Institute (JGI-PGF)"/>
            <person name="Walter F."/>
            <person name="Albersmeier A."/>
            <person name="Kalinowski J."/>
            <person name="Ruckert C."/>
        </authorList>
    </citation>
    <scope>NUCLEOTIDE SEQUENCE</scope>
    <source>
        <strain evidence="1">KCTC 32255</strain>
    </source>
</reference>
<dbReference type="Proteomes" id="UP000648075">
    <property type="component" value="Unassembled WGS sequence"/>
</dbReference>
<dbReference type="SUPFAM" id="SSF102400">
    <property type="entry name" value="DNA polymerase III chi subunit"/>
    <property type="match status" value="1"/>
</dbReference>
<dbReference type="Pfam" id="PF04364">
    <property type="entry name" value="DNA_pol3_chi"/>
    <property type="match status" value="1"/>
</dbReference>
<evidence type="ECO:0000313" key="1">
    <source>
        <dbReference type="EMBL" id="GGZ01722.1"/>
    </source>
</evidence>
<dbReference type="EMBL" id="BMZA01000004">
    <property type="protein sequence ID" value="GGZ01722.1"/>
    <property type="molecule type" value="Genomic_DNA"/>
</dbReference>
<protein>
    <submittedName>
        <fullName evidence="1">DNA polymerase III subunit chi</fullName>
    </submittedName>
</protein>
<dbReference type="GO" id="GO:0003887">
    <property type="term" value="F:DNA-directed DNA polymerase activity"/>
    <property type="evidence" value="ECO:0007669"/>
    <property type="project" value="InterPro"/>
</dbReference>
<proteinExistence type="predicted"/>